<evidence type="ECO:0000256" key="2">
    <source>
        <dbReference type="PIRSR" id="PIRSR001359-3"/>
    </source>
</evidence>
<proteinExistence type="predicted"/>
<gene>
    <name evidence="3" type="ORF">AUJ44_04450</name>
</gene>
<dbReference type="EMBL" id="MNVO01000065">
    <property type="protein sequence ID" value="OIO31509.1"/>
    <property type="molecule type" value="Genomic_DNA"/>
</dbReference>
<dbReference type="STRING" id="1805282.AUJ44_04450"/>
<comment type="cofactor">
    <cofactor evidence="2">
        <name>Zn(2+)</name>
        <dbReference type="ChEBI" id="CHEBI:29105"/>
    </cofactor>
    <text evidence="2">Binds 2 Zn(2+) ions per subunit. One is catalytic and the other provides a structural contribution.</text>
</comment>
<organism evidence="3 4">
    <name type="scientific">Candidatus Nomurabacteria bacterium CG1_02_47_685</name>
    <dbReference type="NCBI Taxonomy" id="1805282"/>
    <lineage>
        <taxon>Bacteria</taxon>
        <taxon>Candidatus Nomuraibacteriota</taxon>
    </lineage>
</organism>
<dbReference type="AlphaFoldDB" id="A0A1J4V9T7"/>
<dbReference type="PANTHER" id="PTHR30304">
    <property type="entry name" value="D-TAGATOSE-1,6-BISPHOSPHATE ALDOLASE"/>
    <property type="match status" value="1"/>
</dbReference>
<evidence type="ECO:0000313" key="4">
    <source>
        <dbReference type="Proteomes" id="UP000183206"/>
    </source>
</evidence>
<keyword evidence="2" id="KW-0862">Zinc</keyword>
<dbReference type="InterPro" id="IPR050246">
    <property type="entry name" value="Class_II_FBP_aldolase"/>
</dbReference>
<accession>A0A1J4V9T7</accession>
<sequence>MKNLKETIAEAREKGVSVGHFNISNIEGLWGIFSAARELGVPVIIGVSEGERDFVGVRQTVALVKSLREEFDYPLFANADHSYSFERVKEAIDAGFDAVIFDGAKLPIEENARITKQCVEYARATNSGVLVEAELGYIGMSSKMLDSLPDGVGTDPAMLTKPEDAKRFVEDTGIDFFAPSVGNIHGMLKNVPNPELDLERISAIKDAAGVPLVLHGGSGISDENFRQAIKAGISIIHINTEIRVAYRDALRDFIVGNPDEIAPYRIMKPSVEAVKSVVLKRLQLFSGM</sequence>
<dbReference type="GO" id="GO:0016832">
    <property type="term" value="F:aldehyde-lyase activity"/>
    <property type="evidence" value="ECO:0007669"/>
    <property type="project" value="InterPro"/>
</dbReference>
<dbReference type="PANTHER" id="PTHR30304:SF0">
    <property type="entry name" value="D-TAGATOSE-1,6-BISPHOSPHATE ALDOLASE SUBUNIT GATY-RELATED"/>
    <property type="match status" value="1"/>
</dbReference>
<dbReference type="PIRSF" id="PIRSF001359">
    <property type="entry name" value="F_bP_aldolase_II"/>
    <property type="match status" value="1"/>
</dbReference>
<comment type="caution">
    <text evidence="3">The sequence shown here is derived from an EMBL/GenBank/DDBJ whole genome shotgun (WGS) entry which is preliminary data.</text>
</comment>
<dbReference type="Pfam" id="PF01116">
    <property type="entry name" value="F_bP_aldolase"/>
    <property type="match status" value="1"/>
</dbReference>
<dbReference type="InterPro" id="IPR000771">
    <property type="entry name" value="FBA_II"/>
</dbReference>
<dbReference type="CDD" id="cd00947">
    <property type="entry name" value="TBP_aldolase_IIB"/>
    <property type="match status" value="1"/>
</dbReference>
<evidence type="ECO:0000313" key="3">
    <source>
        <dbReference type="EMBL" id="OIO31509.1"/>
    </source>
</evidence>
<protein>
    <submittedName>
        <fullName evidence="3">Tagatose-bisphosphate aldolase</fullName>
    </submittedName>
</protein>
<name>A0A1J4V9T7_9BACT</name>
<dbReference type="NCBIfam" id="TIGR00167">
    <property type="entry name" value="cbbA"/>
    <property type="match status" value="1"/>
</dbReference>
<feature type="binding site" evidence="2">
    <location>
        <position position="134"/>
    </location>
    <ligand>
        <name>Zn(2+)</name>
        <dbReference type="ChEBI" id="CHEBI:29105"/>
        <label>2</label>
    </ligand>
</feature>
<dbReference type="GO" id="GO:0005975">
    <property type="term" value="P:carbohydrate metabolic process"/>
    <property type="evidence" value="ECO:0007669"/>
    <property type="project" value="InterPro"/>
</dbReference>
<feature type="binding site" evidence="2">
    <location>
        <position position="215"/>
    </location>
    <ligand>
        <name>Zn(2+)</name>
        <dbReference type="ChEBI" id="CHEBI:29105"/>
        <label>1</label>
        <note>catalytic</note>
    </ligand>
</feature>
<dbReference type="Proteomes" id="UP000183206">
    <property type="component" value="Unassembled WGS sequence"/>
</dbReference>
<dbReference type="GO" id="GO:0008270">
    <property type="term" value="F:zinc ion binding"/>
    <property type="evidence" value="ECO:0007669"/>
    <property type="project" value="InterPro"/>
</dbReference>
<feature type="active site" description="Proton donor" evidence="1">
    <location>
        <position position="80"/>
    </location>
</feature>
<dbReference type="SUPFAM" id="SSF51569">
    <property type="entry name" value="Aldolase"/>
    <property type="match status" value="1"/>
</dbReference>
<feature type="binding site" evidence="2">
    <location>
        <position position="185"/>
    </location>
    <ligand>
        <name>Zn(2+)</name>
        <dbReference type="ChEBI" id="CHEBI:29105"/>
        <label>1</label>
        <note>catalytic</note>
    </ligand>
</feature>
<dbReference type="InterPro" id="IPR013785">
    <property type="entry name" value="Aldolase_TIM"/>
</dbReference>
<keyword evidence="2" id="KW-0479">Metal-binding</keyword>
<reference evidence="3 4" key="1">
    <citation type="journal article" date="2016" name="Environ. Microbiol.">
        <title>Genomic resolution of a cold subsurface aquifer community provides metabolic insights for novel microbes adapted to high CO concentrations.</title>
        <authorList>
            <person name="Probst A.J."/>
            <person name="Castelle C.J."/>
            <person name="Singh A."/>
            <person name="Brown C.T."/>
            <person name="Anantharaman K."/>
            <person name="Sharon I."/>
            <person name="Hug L.A."/>
            <person name="Burstein D."/>
            <person name="Emerson J.B."/>
            <person name="Thomas B.C."/>
            <person name="Banfield J.F."/>
        </authorList>
    </citation>
    <scope>NUCLEOTIDE SEQUENCE [LARGE SCALE GENOMIC DNA]</scope>
    <source>
        <strain evidence="3">CG1_02_47_685</strain>
    </source>
</reference>
<dbReference type="Gene3D" id="3.20.20.70">
    <property type="entry name" value="Aldolase class I"/>
    <property type="match status" value="1"/>
</dbReference>
<feature type="binding site" evidence="2">
    <location>
        <position position="102"/>
    </location>
    <ligand>
        <name>Zn(2+)</name>
        <dbReference type="ChEBI" id="CHEBI:29105"/>
        <label>2</label>
    </ligand>
</feature>
<evidence type="ECO:0000256" key="1">
    <source>
        <dbReference type="PIRSR" id="PIRSR001359-1"/>
    </source>
</evidence>
<feature type="binding site" evidence="2">
    <location>
        <position position="81"/>
    </location>
    <ligand>
        <name>Zn(2+)</name>
        <dbReference type="ChEBI" id="CHEBI:29105"/>
        <label>1</label>
        <note>catalytic</note>
    </ligand>
</feature>